<evidence type="ECO:0000313" key="2">
    <source>
        <dbReference type="Proteomes" id="UP000701853"/>
    </source>
</evidence>
<protein>
    <submittedName>
        <fullName evidence="1">Uncharacterized protein</fullName>
    </submittedName>
</protein>
<accession>A0A8J6DC36</accession>
<organism evidence="1 2">
    <name type="scientific">Gossypium anomalum</name>
    <dbReference type="NCBI Taxonomy" id="47600"/>
    <lineage>
        <taxon>Eukaryota</taxon>
        <taxon>Viridiplantae</taxon>
        <taxon>Streptophyta</taxon>
        <taxon>Embryophyta</taxon>
        <taxon>Tracheophyta</taxon>
        <taxon>Spermatophyta</taxon>
        <taxon>Magnoliopsida</taxon>
        <taxon>eudicotyledons</taxon>
        <taxon>Gunneridae</taxon>
        <taxon>Pentapetalae</taxon>
        <taxon>rosids</taxon>
        <taxon>malvids</taxon>
        <taxon>Malvales</taxon>
        <taxon>Malvaceae</taxon>
        <taxon>Malvoideae</taxon>
        <taxon>Gossypium</taxon>
    </lineage>
</organism>
<keyword evidence="2" id="KW-1185">Reference proteome</keyword>
<dbReference type="AlphaFoldDB" id="A0A8J6DC36"/>
<comment type="caution">
    <text evidence="1">The sequence shown here is derived from an EMBL/GenBank/DDBJ whole genome shotgun (WGS) entry which is preliminary data.</text>
</comment>
<dbReference type="Proteomes" id="UP000701853">
    <property type="component" value="Chromosome 1"/>
</dbReference>
<evidence type="ECO:0000313" key="1">
    <source>
        <dbReference type="EMBL" id="KAG8503514.1"/>
    </source>
</evidence>
<dbReference type="EMBL" id="JAHUZN010000001">
    <property type="protein sequence ID" value="KAG8503514.1"/>
    <property type="molecule type" value="Genomic_DNA"/>
</dbReference>
<proteinExistence type="predicted"/>
<reference evidence="1 2" key="1">
    <citation type="journal article" date="2021" name="bioRxiv">
        <title>The Gossypium anomalum genome as a resource for cotton improvement and evolutionary analysis of hybrid incompatibility.</title>
        <authorList>
            <person name="Grover C.E."/>
            <person name="Yuan D."/>
            <person name="Arick M.A."/>
            <person name="Miller E.R."/>
            <person name="Hu G."/>
            <person name="Peterson D.G."/>
            <person name="Wendel J.F."/>
            <person name="Udall J.A."/>
        </authorList>
    </citation>
    <scope>NUCLEOTIDE SEQUENCE [LARGE SCALE GENOMIC DNA]</scope>
    <source>
        <strain evidence="1">JFW-Udall</strain>
        <tissue evidence="1">Leaf</tissue>
    </source>
</reference>
<name>A0A8J6DC36_9ROSI</name>
<sequence>MGFNNYARCTKNEPENSISLFSISFWENIERVLIWGMET</sequence>
<gene>
    <name evidence="1" type="ORF">CXB51_001477</name>
</gene>